<evidence type="ECO:0000256" key="1">
    <source>
        <dbReference type="ARBA" id="ARBA00004651"/>
    </source>
</evidence>
<dbReference type="GO" id="GO:0060326">
    <property type="term" value="P:cell chemotaxis"/>
    <property type="evidence" value="ECO:0007669"/>
    <property type="project" value="TreeGrafter"/>
</dbReference>
<dbReference type="GO" id="GO:0009612">
    <property type="term" value="P:response to mechanical stimulus"/>
    <property type="evidence" value="ECO:0007669"/>
    <property type="project" value="InterPro"/>
</dbReference>
<dbReference type="SUPFAM" id="SSF81321">
    <property type="entry name" value="Family A G protein-coupled receptor-like"/>
    <property type="match status" value="1"/>
</dbReference>
<evidence type="ECO:0000256" key="12">
    <source>
        <dbReference type="ARBA" id="ARBA00025112"/>
    </source>
</evidence>
<feature type="transmembrane region" description="Helical" evidence="14">
    <location>
        <begin position="102"/>
        <end position="123"/>
    </location>
</feature>
<dbReference type="GO" id="GO:0006954">
    <property type="term" value="P:inflammatory response"/>
    <property type="evidence" value="ECO:0007669"/>
    <property type="project" value="InterPro"/>
</dbReference>
<keyword evidence="4 14" id="KW-0812">Transmembrane</keyword>
<dbReference type="PANTHER" id="PTHR10489:SF957">
    <property type="entry name" value="B2 BRADYKININ RECEPTOR"/>
    <property type="match status" value="1"/>
</dbReference>
<proteinExistence type="predicted"/>
<dbReference type="PRINTS" id="PR00425">
    <property type="entry name" value="BRADYKININR"/>
</dbReference>
<comment type="subcellular location">
    <subcellularLocation>
        <location evidence="1">Cell membrane</location>
        <topology evidence="1">Multi-pass membrane protein</topology>
    </subcellularLocation>
</comment>
<dbReference type="GO" id="GO:0004947">
    <property type="term" value="F:bradykinin receptor activity"/>
    <property type="evidence" value="ECO:0007669"/>
    <property type="project" value="InterPro"/>
</dbReference>
<dbReference type="GO" id="GO:0016493">
    <property type="term" value="F:C-C chemokine receptor activity"/>
    <property type="evidence" value="ECO:0007669"/>
    <property type="project" value="TreeGrafter"/>
</dbReference>
<feature type="transmembrane region" description="Helical" evidence="14">
    <location>
        <begin position="268"/>
        <end position="289"/>
    </location>
</feature>
<gene>
    <name evidence="17 18" type="primary">BDKRB2</name>
</gene>
<dbReference type="InterPro" id="IPR000496">
    <property type="entry name" value="Brdyknn_rcpt"/>
</dbReference>
<dbReference type="GO" id="GO:0019722">
    <property type="term" value="P:calcium-mediated signaling"/>
    <property type="evidence" value="ECO:0007669"/>
    <property type="project" value="TreeGrafter"/>
</dbReference>
<feature type="transmembrane region" description="Helical" evidence="14">
    <location>
        <begin position="135"/>
        <end position="153"/>
    </location>
</feature>
<dbReference type="InterPro" id="IPR001186">
    <property type="entry name" value="Brdyknn_1_rcpt"/>
</dbReference>
<dbReference type="GO" id="GO:0009897">
    <property type="term" value="C:external side of plasma membrane"/>
    <property type="evidence" value="ECO:0007669"/>
    <property type="project" value="TreeGrafter"/>
</dbReference>
<comment type="function">
    <text evidence="12">This is a receptor for bradykinin. Could be a factor in chronic pain and inflammation.</text>
</comment>
<dbReference type="PANTHER" id="PTHR10489">
    <property type="entry name" value="CELL ADHESION MOLECULE"/>
    <property type="match status" value="1"/>
</dbReference>
<feature type="region of interest" description="Disordered" evidence="13">
    <location>
        <begin position="1"/>
        <end position="61"/>
    </location>
</feature>
<dbReference type="RefSeq" id="XP_026922360.2">
    <property type="nucleotide sequence ID" value="XM_027066559.2"/>
</dbReference>
<feature type="transmembrane region" description="Helical" evidence="14">
    <location>
        <begin position="165"/>
        <end position="191"/>
    </location>
</feature>
<evidence type="ECO:0000256" key="7">
    <source>
        <dbReference type="ARBA" id="ARBA00023136"/>
    </source>
</evidence>
<evidence type="ECO:0000256" key="8">
    <source>
        <dbReference type="ARBA" id="ARBA00023157"/>
    </source>
</evidence>
<dbReference type="AlphaFoldDB" id="A0A6J2A0M2"/>
<dbReference type="Proteomes" id="UP001652583">
    <property type="component" value="Chromosome B3"/>
</dbReference>
<keyword evidence="9 17" id="KW-0675">Receptor</keyword>
<keyword evidence="11" id="KW-0807">Transducer</keyword>
<dbReference type="GO" id="GO:0019957">
    <property type="term" value="F:C-C chemokine binding"/>
    <property type="evidence" value="ECO:0007669"/>
    <property type="project" value="TreeGrafter"/>
</dbReference>
<dbReference type="PROSITE" id="PS50262">
    <property type="entry name" value="G_PROTEIN_RECEP_F1_2"/>
    <property type="match status" value="1"/>
</dbReference>
<dbReference type="Gene3D" id="1.20.1070.10">
    <property type="entry name" value="Rhodopsin 7-helix transmembrane proteins"/>
    <property type="match status" value="1"/>
</dbReference>
<evidence type="ECO:0000313" key="18">
    <source>
        <dbReference type="RefSeq" id="XP_026922360.2"/>
    </source>
</evidence>
<keyword evidence="16" id="KW-1185">Reference proteome</keyword>
<keyword evidence="8" id="KW-1015">Disulfide bond</keyword>
<organism evidence="16 17">
    <name type="scientific">Acinonyx jubatus</name>
    <name type="common">Cheetah</name>
    <dbReference type="NCBI Taxonomy" id="32536"/>
    <lineage>
        <taxon>Eukaryota</taxon>
        <taxon>Metazoa</taxon>
        <taxon>Chordata</taxon>
        <taxon>Craniata</taxon>
        <taxon>Vertebrata</taxon>
        <taxon>Euteleostomi</taxon>
        <taxon>Mammalia</taxon>
        <taxon>Eutheria</taxon>
        <taxon>Laurasiatheria</taxon>
        <taxon>Carnivora</taxon>
        <taxon>Feliformia</taxon>
        <taxon>Felidae</taxon>
        <taxon>Felinae</taxon>
        <taxon>Acinonyx</taxon>
    </lineage>
</organism>
<evidence type="ECO:0000256" key="4">
    <source>
        <dbReference type="ARBA" id="ARBA00022692"/>
    </source>
</evidence>
<evidence type="ECO:0000313" key="17">
    <source>
        <dbReference type="RefSeq" id="XP_026922359.2"/>
    </source>
</evidence>
<dbReference type="RefSeq" id="XP_026922359.2">
    <property type="nucleotide sequence ID" value="XM_027066558.2"/>
</dbReference>
<dbReference type="GeneID" id="106972193"/>
<feature type="transmembrane region" description="Helical" evidence="14">
    <location>
        <begin position="356"/>
        <end position="375"/>
    </location>
</feature>
<keyword evidence="10" id="KW-0325">Glycoprotein</keyword>
<feature type="transmembrane region" description="Helical" evidence="14">
    <location>
        <begin position="212"/>
        <end position="234"/>
    </location>
</feature>
<dbReference type="Pfam" id="PF00001">
    <property type="entry name" value="7tm_1"/>
    <property type="match status" value="1"/>
</dbReference>
<evidence type="ECO:0000256" key="9">
    <source>
        <dbReference type="ARBA" id="ARBA00023170"/>
    </source>
</evidence>
<evidence type="ECO:0000256" key="5">
    <source>
        <dbReference type="ARBA" id="ARBA00022989"/>
    </source>
</evidence>
<dbReference type="InterPro" id="IPR050119">
    <property type="entry name" value="CCR1-9-like"/>
</dbReference>
<evidence type="ECO:0000256" key="3">
    <source>
        <dbReference type="ARBA" id="ARBA00022475"/>
    </source>
</evidence>
<feature type="transmembrane region" description="Helical" evidence="14">
    <location>
        <begin position="310"/>
        <end position="336"/>
    </location>
</feature>
<keyword evidence="6" id="KW-0297">G-protein coupled receptor</keyword>
<evidence type="ECO:0000259" key="15">
    <source>
        <dbReference type="PROSITE" id="PS50262"/>
    </source>
</evidence>
<dbReference type="PRINTS" id="PR00237">
    <property type="entry name" value="GPCRRHODOPSN"/>
</dbReference>
<dbReference type="GO" id="GO:0006955">
    <property type="term" value="P:immune response"/>
    <property type="evidence" value="ECO:0007669"/>
    <property type="project" value="TreeGrafter"/>
</dbReference>
<evidence type="ECO:0000256" key="13">
    <source>
        <dbReference type="SAM" id="MobiDB-lite"/>
    </source>
</evidence>
<reference evidence="17 18" key="1">
    <citation type="submission" date="2025-05" db="UniProtKB">
        <authorList>
            <consortium name="RefSeq"/>
        </authorList>
    </citation>
    <scope>IDENTIFICATION</scope>
    <source>
        <tissue evidence="17 18">Blood</tissue>
    </source>
</reference>
<dbReference type="InterPro" id="IPR000276">
    <property type="entry name" value="GPCR_Rhodpsn"/>
</dbReference>
<evidence type="ECO:0000256" key="2">
    <source>
        <dbReference type="ARBA" id="ARBA00021062"/>
    </source>
</evidence>
<evidence type="ECO:0000256" key="10">
    <source>
        <dbReference type="ARBA" id="ARBA00023180"/>
    </source>
</evidence>
<accession>A0A6J2A1U7</accession>
<protein>
    <recommendedName>
        <fullName evidence="2">B1 bradykinin receptor</fullName>
    </recommendedName>
</protein>
<evidence type="ECO:0000313" key="16">
    <source>
        <dbReference type="Proteomes" id="UP001652583"/>
    </source>
</evidence>
<feature type="domain" description="G-protein coupled receptors family 1 profile" evidence="15">
    <location>
        <begin position="113"/>
        <end position="372"/>
    </location>
</feature>
<accession>A0A6J2A0M2</accession>
<evidence type="ECO:0000256" key="14">
    <source>
        <dbReference type="SAM" id="Phobius"/>
    </source>
</evidence>
<keyword evidence="7 14" id="KW-0472">Membrane</keyword>
<keyword evidence="5 14" id="KW-1133">Transmembrane helix</keyword>
<evidence type="ECO:0000256" key="11">
    <source>
        <dbReference type="ARBA" id="ARBA00023224"/>
    </source>
</evidence>
<dbReference type="GO" id="GO:0007204">
    <property type="term" value="P:positive regulation of cytosolic calcium ion concentration"/>
    <property type="evidence" value="ECO:0007669"/>
    <property type="project" value="TreeGrafter"/>
</dbReference>
<evidence type="ECO:0000256" key="6">
    <source>
        <dbReference type="ARBA" id="ARBA00023040"/>
    </source>
</evidence>
<dbReference type="PRINTS" id="PR00993">
    <property type="entry name" value="BRADYKINNB1R"/>
</dbReference>
<keyword evidence="3" id="KW-1003">Cell membrane</keyword>
<name>A0A6J2A0M2_ACIJB</name>
<feature type="compositionally biased region" description="Polar residues" evidence="13">
    <location>
        <begin position="41"/>
        <end position="57"/>
    </location>
</feature>
<dbReference type="InterPro" id="IPR017452">
    <property type="entry name" value="GPCR_Rhodpsn_7TM"/>
</dbReference>
<sequence>MRTPCPPQPLSVTSLDRRLGNLRPSRFHGASQPRKHLRRQLSPSETQTKSRAVSSPESPRMASRTLLELLSLNRSQPPPTNATSCDDAREAWDLLHRLLPTFTLTICACGLLGNLLVLSVFLLPRRRLNVAQIYLANLATSDLVFVLGLPFWAENISNRFRWPFGALLCRVVNGVIKANLFTSIFLVVAISQDRYRVLVHPMASRRRGRRRRARATCALIWMAGGLLSVPTFLFRSLAAVPELSDTCACVLLHPPGAWHVARMVELNVLGFLLPLLAIVFYNGQILASLRGRAEVGGTRSGGSTDGKTAGLLLTLVAAFLVCWTPYHFFAFLDFLFQVQAVRGCFWEKFIDLGLQYANFFAFTNSCLNPVIYVFVGRLFKTKVRELCKQCVPRSLRPVCPAQRKDILQLFWQKSTGGESRSLASGSAISDIGKSCCGRLGQ</sequence>